<evidence type="ECO:0000313" key="4">
    <source>
        <dbReference type="Proteomes" id="UP001378592"/>
    </source>
</evidence>
<dbReference type="Gene3D" id="1.25.10.10">
    <property type="entry name" value="Leucine-rich Repeat Variant"/>
    <property type="match status" value="2"/>
</dbReference>
<dbReference type="PANTHER" id="PTHR22895:SF0">
    <property type="entry name" value="ARMADILLO REPEAT-CONTAINING PROTEIN 6"/>
    <property type="match status" value="1"/>
</dbReference>
<evidence type="ECO:0000256" key="1">
    <source>
        <dbReference type="ARBA" id="ARBA00022737"/>
    </source>
</evidence>
<accession>A0AAN9ZAJ0</accession>
<reference evidence="3 4" key="1">
    <citation type="submission" date="2024-03" db="EMBL/GenBank/DDBJ databases">
        <title>The genome assembly and annotation of the cricket Gryllus longicercus Weissman &amp; Gray.</title>
        <authorList>
            <person name="Szrajer S."/>
            <person name="Gray D."/>
            <person name="Ylla G."/>
        </authorList>
    </citation>
    <scope>NUCLEOTIDE SEQUENCE [LARGE SCALE GENOMIC DNA]</scope>
    <source>
        <strain evidence="3">DAG 2021-001</strain>
        <tissue evidence="3">Whole body minus gut</tissue>
    </source>
</reference>
<comment type="caution">
    <text evidence="3">The sequence shown here is derived from an EMBL/GenBank/DDBJ whole genome shotgun (WGS) entry which is preliminary data.</text>
</comment>
<name>A0AAN9ZAJ0_9ORTH</name>
<dbReference type="SMART" id="SM00185">
    <property type="entry name" value="ARM"/>
    <property type="match status" value="3"/>
</dbReference>
<dbReference type="InterPro" id="IPR016024">
    <property type="entry name" value="ARM-type_fold"/>
</dbReference>
<dbReference type="InterPro" id="IPR011989">
    <property type="entry name" value="ARM-like"/>
</dbReference>
<dbReference type="Proteomes" id="UP001378592">
    <property type="component" value="Unassembled WGS sequence"/>
</dbReference>
<proteinExistence type="predicted"/>
<organism evidence="3 4">
    <name type="scientific">Gryllus longicercus</name>
    <dbReference type="NCBI Taxonomy" id="2509291"/>
    <lineage>
        <taxon>Eukaryota</taxon>
        <taxon>Metazoa</taxon>
        <taxon>Ecdysozoa</taxon>
        <taxon>Arthropoda</taxon>
        <taxon>Hexapoda</taxon>
        <taxon>Insecta</taxon>
        <taxon>Pterygota</taxon>
        <taxon>Neoptera</taxon>
        <taxon>Polyneoptera</taxon>
        <taxon>Orthoptera</taxon>
        <taxon>Ensifera</taxon>
        <taxon>Gryllidea</taxon>
        <taxon>Grylloidea</taxon>
        <taxon>Gryllidae</taxon>
        <taxon>Gryllinae</taxon>
        <taxon>Gryllus</taxon>
    </lineage>
</organism>
<sequence length="465" mass="51850">MSRKISQDAFNQLVKEIVTELEVTPEEAVEDAVLQLQAQGVDLTNIRKSIALNFIPPQEIRPLEIAVNSLDELLHEGAEKDAIIDDVKFLCEACGKSTGHKVFMGKTDFVRLAFDILHRFPDDVELCAMVLKALVHITTDQPDILGSNVGYNMSLFLERELDENCLNLLLTWMKVACIKHEENRQNIVESNCIPLLKNVLESSLEVPSIIKGVFSTFRALTLDDDIRVEFGQAHENARKIAEATLATMIKLLKKYKSEKEVVGEVILTLSAVIVRNEYCEKLLDIREGESLSYILDVFVNFPDSEKLNRQCMRLLKVLAGSDKVKGEIIKAGAASIIVMAMTRLRQSAQLIAAGNGCIAALTLRSSSNSQAFCDADAPEVILDGMRTHKQDLSVQKQGCWAIRNMVSRNRDICPVFLELGAEELINYILQTYSDQCEYDAKAALRDLGCKVDLREEWTGEGGALN</sequence>
<evidence type="ECO:0000313" key="3">
    <source>
        <dbReference type="EMBL" id="KAK7868020.1"/>
    </source>
</evidence>
<dbReference type="PANTHER" id="PTHR22895">
    <property type="entry name" value="ARMADILLO REPEAT-CONTAINING PROTEIN 6"/>
    <property type="match status" value="1"/>
</dbReference>
<keyword evidence="1" id="KW-0677">Repeat</keyword>
<evidence type="ECO:0000259" key="2">
    <source>
        <dbReference type="Pfam" id="PF23744"/>
    </source>
</evidence>
<dbReference type="SUPFAM" id="SSF48371">
    <property type="entry name" value="ARM repeat"/>
    <property type="match status" value="1"/>
</dbReference>
<dbReference type="EMBL" id="JAZDUA010000102">
    <property type="protein sequence ID" value="KAK7868020.1"/>
    <property type="molecule type" value="Genomic_DNA"/>
</dbReference>
<dbReference type="InterPro" id="IPR000225">
    <property type="entry name" value="Armadillo"/>
</dbReference>
<protein>
    <recommendedName>
        <fullName evidence="2">LRRK2 ARM repeat domain-containing protein</fullName>
    </recommendedName>
</protein>
<dbReference type="GO" id="GO:0002244">
    <property type="term" value="P:hematopoietic progenitor cell differentiation"/>
    <property type="evidence" value="ECO:0007669"/>
    <property type="project" value="TreeGrafter"/>
</dbReference>
<gene>
    <name evidence="3" type="ORF">R5R35_010192</name>
</gene>
<dbReference type="InterPro" id="IPR056597">
    <property type="entry name" value="ARM_LRRK2"/>
</dbReference>
<dbReference type="AlphaFoldDB" id="A0AAN9ZAJ0"/>
<dbReference type="Pfam" id="PF23744">
    <property type="entry name" value="ARM_LRRK2"/>
    <property type="match status" value="1"/>
</dbReference>
<feature type="domain" description="LRRK2 ARM repeat" evidence="2">
    <location>
        <begin position="247"/>
        <end position="407"/>
    </location>
</feature>
<keyword evidence="4" id="KW-1185">Reference proteome</keyword>